<feature type="domain" description="Thioester" evidence="4">
    <location>
        <begin position="109"/>
        <end position="194"/>
    </location>
</feature>
<keyword evidence="7" id="KW-1185">Reference proteome</keyword>
<proteinExistence type="predicted"/>
<comment type="caution">
    <text evidence="6">The sequence shown here is derived from an EMBL/GenBank/DDBJ whole genome shotgun (WGS) entry which is preliminary data.</text>
</comment>
<evidence type="ECO:0000259" key="5">
    <source>
        <dbReference type="Pfam" id="PF19407"/>
    </source>
</evidence>
<gene>
    <name evidence="6" type="ORF">RS82_00404</name>
</gene>
<evidence type="ECO:0000313" key="6">
    <source>
        <dbReference type="EMBL" id="KJL45055.1"/>
    </source>
</evidence>
<keyword evidence="2" id="KW-1133">Transmembrane helix</keyword>
<dbReference type="InterPro" id="IPR013552">
    <property type="entry name" value="Thioester_dom"/>
</dbReference>
<accession>A0A0M2HEJ4</accession>
<organism evidence="6 7">
    <name type="scientific">Microbacterium trichothecenolyticum</name>
    <name type="common">Aureobacterium trichothecenolyticum</name>
    <dbReference type="NCBI Taxonomy" id="69370"/>
    <lineage>
        <taxon>Bacteria</taxon>
        <taxon>Bacillati</taxon>
        <taxon>Actinomycetota</taxon>
        <taxon>Actinomycetes</taxon>
        <taxon>Micrococcales</taxon>
        <taxon>Microbacteriaceae</taxon>
        <taxon>Microbacterium</taxon>
    </lineage>
</organism>
<feature type="domain" description="DUF5979" evidence="5">
    <location>
        <begin position="340"/>
        <end position="436"/>
    </location>
</feature>
<dbReference type="Pfam" id="PF08341">
    <property type="entry name" value="TED"/>
    <property type="match status" value="1"/>
</dbReference>
<dbReference type="AlphaFoldDB" id="A0A0M2HEJ4"/>
<feature type="region of interest" description="Disordered" evidence="1">
    <location>
        <begin position="32"/>
        <end position="55"/>
    </location>
</feature>
<feature type="signal peptide" evidence="3">
    <location>
        <begin position="1"/>
        <end position="32"/>
    </location>
</feature>
<dbReference type="Pfam" id="PF19407">
    <property type="entry name" value="DUF5979"/>
    <property type="match status" value="2"/>
</dbReference>
<feature type="chain" id="PRO_5018039796" evidence="3">
    <location>
        <begin position="33"/>
        <end position="583"/>
    </location>
</feature>
<protein>
    <submittedName>
        <fullName evidence="6">Uncharacterized protein</fullName>
    </submittedName>
</protein>
<feature type="domain" description="DUF5979" evidence="5">
    <location>
        <begin position="442"/>
        <end position="538"/>
    </location>
</feature>
<dbReference type="Proteomes" id="UP000034098">
    <property type="component" value="Unassembled WGS sequence"/>
</dbReference>
<evidence type="ECO:0000256" key="2">
    <source>
        <dbReference type="SAM" id="Phobius"/>
    </source>
</evidence>
<keyword evidence="2" id="KW-0472">Membrane</keyword>
<dbReference type="EMBL" id="JYJA01000021">
    <property type="protein sequence ID" value="KJL45055.1"/>
    <property type="molecule type" value="Genomic_DNA"/>
</dbReference>
<evidence type="ECO:0000256" key="1">
    <source>
        <dbReference type="SAM" id="MobiDB-lite"/>
    </source>
</evidence>
<dbReference type="InterPro" id="IPR046022">
    <property type="entry name" value="DUF5979"/>
</dbReference>
<sequence length="583" mass="58891">MARSTARTPVRALMVMLVGAAVVVLSAMPAQATPGPPGATPRVGPNTDIVMSGTGPGQGVTGGIAPIGSGFDPSAGYPADVPAGFEPLNEGFAGVIHAQSVTSGETLNMFCIDIRTLTYPGLGYENGTWDESNVPNVGYIARILDEYYPNTGEPADAPNDNARAAAVQAAIWFFSDNYVLSSTDPVRPFTAAIVATVLAAGPLPEPSPPNLVIDPTTAAGPSDTPLGPYTVTSDTTDPDLQITVRTAGGTMYADAGGTIPIADGSAVPNNTQIWLLPNAVTGGTVTMTARGVATVPSGNVYLYDGNTTGVNDAQRLILAQDAEVSTLTSATADFFQVGSLQVTKTISGSAAGDQGAVMLHVSCDNGLEQDITIAANTPAGDTTTTIDDLPVGTVCTVTEPQDGSSASVSVTTTVAGSPATITADQITDVTVTNTYETVLSSLQVTKTISGSAAGDQGAVMLHVSCDNGLEQDITIAANTPAGDTTTTIDDLPVGTVCTVTEPQDGSSASVSVTTTVAGSPATVTADQVAVVTVTNTFDSPSDPGDLAATGLPTNFGVPLFVGVTLLGLGVAIESAKRRRHRAN</sequence>
<evidence type="ECO:0000313" key="7">
    <source>
        <dbReference type="Proteomes" id="UP000034098"/>
    </source>
</evidence>
<keyword evidence="3" id="KW-0732">Signal</keyword>
<reference evidence="6 7" key="1">
    <citation type="submission" date="2015-02" db="EMBL/GenBank/DDBJ databases">
        <title>Draft genome sequences of ten Microbacterium spp. with emphasis on heavy metal contaminated environments.</title>
        <authorList>
            <person name="Corretto E."/>
        </authorList>
    </citation>
    <scope>NUCLEOTIDE SEQUENCE [LARGE SCALE GENOMIC DNA]</scope>
    <source>
        <strain evidence="6 7">DSM 8608</strain>
    </source>
</reference>
<feature type="transmembrane region" description="Helical" evidence="2">
    <location>
        <begin position="555"/>
        <end position="572"/>
    </location>
</feature>
<evidence type="ECO:0000256" key="3">
    <source>
        <dbReference type="SAM" id="SignalP"/>
    </source>
</evidence>
<name>A0A0M2HEJ4_MICTR</name>
<dbReference type="PATRIC" id="fig|69370.6.peg.423"/>
<evidence type="ECO:0000259" key="4">
    <source>
        <dbReference type="Pfam" id="PF08341"/>
    </source>
</evidence>
<keyword evidence="2" id="KW-0812">Transmembrane</keyword>